<dbReference type="STRING" id="6832.A0A553PCU6"/>
<comment type="similarity">
    <text evidence="12">Belongs to the eukaryotic NMN adenylyltransferase family.</text>
</comment>
<feature type="domain" description="Cytidyltransferase-like" evidence="13">
    <location>
        <begin position="13"/>
        <end position="212"/>
    </location>
</feature>
<evidence type="ECO:0000259" key="13">
    <source>
        <dbReference type="Pfam" id="PF01467"/>
    </source>
</evidence>
<comment type="cofactor">
    <cofactor evidence="1">
        <name>Mg(2+)</name>
        <dbReference type="ChEBI" id="CHEBI:18420"/>
    </cofactor>
</comment>
<evidence type="ECO:0000256" key="1">
    <source>
        <dbReference type="ARBA" id="ARBA00001946"/>
    </source>
</evidence>
<evidence type="ECO:0000256" key="2">
    <source>
        <dbReference type="ARBA" id="ARBA00004173"/>
    </source>
</evidence>
<comment type="subcellular location">
    <subcellularLocation>
        <location evidence="2">Mitochondrion</location>
    </subcellularLocation>
</comment>
<dbReference type="AlphaFoldDB" id="A0A553PCU6"/>
<dbReference type="GO" id="GO:0009435">
    <property type="term" value="P:NAD+ biosynthetic process"/>
    <property type="evidence" value="ECO:0007669"/>
    <property type="project" value="UniProtKB-UniPathway"/>
</dbReference>
<comment type="subunit">
    <text evidence="3">Homotetramer.</text>
</comment>
<dbReference type="PANTHER" id="PTHR12039">
    <property type="entry name" value="NICOTINAMIDE MONONUCLEOTIDE ADENYLYLTRANSFERASE"/>
    <property type="match status" value="1"/>
</dbReference>
<dbReference type="FunFam" id="3.40.50.620:FF:000221">
    <property type="entry name" value="Nicotinamide/nicotinic acid mononucleotide adenylyltransferase 3"/>
    <property type="match status" value="1"/>
</dbReference>
<evidence type="ECO:0000256" key="4">
    <source>
        <dbReference type="ARBA" id="ARBA00022642"/>
    </source>
</evidence>
<keyword evidence="5 12" id="KW-0808">Transferase</keyword>
<dbReference type="EMBL" id="VCGU01000005">
    <property type="protein sequence ID" value="TRY75505.1"/>
    <property type="molecule type" value="Genomic_DNA"/>
</dbReference>
<gene>
    <name evidence="14" type="ORF">TCAL_00729</name>
</gene>
<dbReference type="UniPathway" id="UPA00253">
    <property type="reaction ID" value="UER00600"/>
</dbReference>
<dbReference type="GO" id="GO:0005524">
    <property type="term" value="F:ATP binding"/>
    <property type="evidence" value="ECO:0007669"/>
    <property type="project" value="UniProtKB-KW"/>
</dbReference>
<keyword evidence="4 12" id="KW-0662">Pyridine nucleotide biosynthesis</keyword>
<dbReference type="GO" id="GO:0004515">
    <property type="term" value="F:nicotinate-nucleotide adenylyltransferase activity"/>
    <property type="evidence" value="ECO:0007669"/>
    <property type="project" value="UniProtKB-EC"/>
</dbReference>
<evidence type="ECO:0000256" key="12">
    <source>
        <dbReference type="RuleBase" id="RU362021"/>
    </source>
</evidence>
<evidence type="ECO:0000256" key="3">
    <source>
        <dbReference type="ARBA" id="ARBA00011881"/>
    </source>
</evidence>
<name>A0A553PCU6_TIGCA</name>
<dbReference type="InterPro" id="IPR005248">
    <property type="entry name" value="NadD/NMNAT"/>
</dbReference>
<keyword evidence="15" id="KW-1185">Reference proteome</keyword>
<dbReference type="EC" id="2.7.7.1" evidence="12"/>
<keyword evidence="6 12" id="KW-0548">Nucleotidyltransferase</keyword>
<evidence type="ECO:0000313" key="14">
    <source>
        <dbReference type="EMBL" id="TRY75505.1"/>
    </source>
</evidence>
<dbReference type="InterPro" id="IPR051182">
    <property type="entry name" value="Euk_NMN_adenylyltrnsfrase"/>
</dbReference>
<comment type="caution">
    <text evidence="14">The sequence shown here is derived from an EMBL/GenBank/DDBJ whole genome shotgun (WGS) entry which is preliminary data.</text>
</comment>
<organism evidence="14 15">
    <name type="scientific">Tigriopus californicus</name>
    <name type="common">Marine copepod</name>
    <dbReference type="NCBI Taxonomy" id="6832"/>
    <lineage>
        <taxon>Eukaryota</taxon>
        <taxon>Metazoa</taxon>
        <taxon>Ecdysozoa</taxon>
        <taxon>Arthropoda</taxon>
        <taxon>Crustacea</taxon>
        <taxon>Multicrustacea</taxon>
        <taxon>Hexanauplia</taxon>
        <taxon>Copepoda</taxon>
        <taxon>Harpacticoida</taxon>
        <taxon>Harpacticidae</taxon>
        <taxon>Tigriopus</taxon>
    </lineage>
</organism>
<comment type="function">
    <text evidence="11">Catalyzes the formation of NAD(+) from nicotinamide mononucleotide (NMN) and ATP. Can also use the deamidated form; nicotinic acid mononucleotide (NaMN) as substrate with the same efficiency. Can use triazofurin monophosphate (TrMP) as substrate. Can also use GTP and ITP as nucleotide donors. Also catalyzes the reverse reaction, i.e. the pyrophosphorolytic cleavage of NAD(+). For the pyrophosphorolytic activity, can use NAD(+), NADH, NaAD, nicotinic acid adenine dinucleotide phosphate (NHD), nicotinamide guanine dinucleotide (NGD) as substrates. Fails to cleave phosphorylated dinucleotides NADP(+), NADPH and NaADP(+). Protects against axonal degeneration following injury. May be involved in the maintenance of axonal integrity. Also functions as a stress-response chaperone protein that prevents toxic aggregation of proteins; this function may be independent of its NAD(+) synthesis activity.</text>
</comment>
<dbReference type="InterPro" id="IPR014729">
    <property type="entry name" value="Rossmann-like_a/b/a_fold"/>
</dbReference>
<dbReference type="OMA" id="HIVHEWI"/>
<dbReference type="InterPro" id="IPR004821">
    <property type="entry name" value="Cyt_trans-like"/>
</dbReference>
<reference evidence="14 15" key="1">
    <citation type="journal article" date="2018" name="Nat. Ecol. Evol.">
        <title>Genomic signatures of mitonuclear coevolution across populations of Tigriopus californicus.</title>
        <authorList>
            <person name="Barreto F.S."/>
            <person name="Watson E.T."/>
            <person name="Lima T.G."/>
            <person name="Willett C.S."/>
            <person name="Edmands S."/>
            <person name="Li W."/>
            <person name="Burton R.S."/>
        </authorList>
    </citation>
    <scope>NUCLEOTIDE SEQUENCE [LARGE SCALE GENOMIC DNA]</scope>
    <source>
        <strain evidence="14 15">San Diego</strain>
    </source>
</reference>
<dbReference type="OrthoDB" id="422187at2759"/>
<protein>
    <recommendedName>
        <fullName evidence="12">Nicotinamide-nucleotide adenylyltransferase</fullName>
        <ecNumber evidence="12">2.7.7.1</ecNumber>
        <ecNumber evidence="12">2.7.7.18</ecNumber>
    </recommendedName>
</protein>
<dbReference type="Pfam" id="PF01467">
    <property type="entry name" value="CTP_transf_like"/>
    <property type="match status" value="1"/>
</dbReference>
<dbReference type="SUPFAM" id="SSF52374">
    <property type="entry name" value="Nucleotidylyl transferase"/>
    <property type="match status" value="1"/>
</dbReference>
<dbReference type="Proteomes" id="UP000318571">
    <property type="component" value="Chromosome 2"/>
</dbReference>
<comment type="catalytic activity">
    <reaction evidence="12">
        <text>nicotinate beta-D-ribonucleotide + ATP + H(+) = deamido-NAD(+) + diphosphate</text>
        <dbReference type="Rhea" id="RHEA:22860"/>
        <dbReference type="ChEBI" id="CHEBI:15378"/>
        <dbReference type="ChEBI" id="CHEBI:30616"/>
        <dbReference type="ChEBI" id="CHEBI:33019"/>
        <dbReference type="ChEBI" id="CHEBI:57502"/>
        <dbReference type="ChEBI" id="CHEBI:58437"/>
        <dbReference type="EC" id="2.7.7.18"/>
    </reaction>
</comment>
<dbReference type="EC" id="2.7.7.18" evidence="12"/>
<dbReference type="NCBIfam" id="TIGR00482">
    <property type="entry name" value="nicotinate (nicotinamide) nucleotide adenylyltransferase"/>
    <property type="match status" value="1"/>
</dbReference>
<dbReference type="GO" id="GO:0005759">
    <property type="term" value="C:mitochondrial matrix"/>
    <property type="evidence" value="ECO:0007669"/>
    <property type="project" value="UniProtKB-ARBA"/>
</dbReference>
<evidence type="ECO:0000256" key="11">
    <source>
        <dbReference type="ARBA" id="ARBA00093425"/>
    </source>
</evidence>
<accession>A0A553PCU6</accession>
<comment type="catalytic activity">
    <reaction evidence="12">
        <text>beta-nicotinamide D-ribonucleotide + ATP + H(+) = diphosphate + NAD(+)</text>
        <dbReference type="Rhea" id="RHEA:21360"/>
        <dbReference type="ChEBI" id="CHEBI:14649"/>
        <dbReference type="ChEBI" id="CHEBI:15378"/>
        <dbReference type="ChEBI" id="CHEBI:30616"/>
        <dbReference type="ChEBI" id="CHEBI:33019"/>
        <dbReference type="ChEBI" id="CHEBI:57540"/>
        <dbReference type="EC" id="2.7.7.1"/>
    </reaction>
</comment>
<evidence type="ECO:0000256" key="8">
    <source>
        <dbReference type="ARBA" id="ARBA00022840"/>
    </source>
</evidence>
<evidence type="ECO:0000256" key="5">
    <source>
        <dbReference type="ARBA" id="ARBA00022679"/>
    </source>
</evidence>
<evidence type="ECO:0000256" key="10">
    <source>
        <dbReference type="ARBA" id="ARBA00023128"/>
    </source>
</evidence>
<proteinExistence type="inferred from homology"/>
<comment type="pathway">
    <text evidence="12">Cofactor biosynthesis; NAD(+) biosynthesis; NAD(+) from nicotinamide D-ribonucleotide: step 1/1.</text>
</comment>
<evidence type="ECO:0000256" key="9">
    <source>
        <dbReference type="ARBA" id="ARBA00023027"/>
    </source>
</evidence>
<evidence type="ECO:0000256" key="7">
    <source>
        <dbReference type="ARBA" id="ARBA00022741"/>
    </source>
</evidence>
<dbReference type="PANTHER" id="PTHR12039:SF0">
    <property type="entry name" value="NICOTINAMIDE-NUCLEOTIDE ADENYLYLTRANSFERASE"/>
    <property type="match status" value="1"/>
</dbReference>
<keyword evidence="7 12" id="KW-0547">Nucleotide-binding</keyword>
<keyword evidence="8 12" id="KW-0067">ATP-binding</keyword>
<evidence type="ECO:0000256" key="6">
    <source>
        <dbReference type="ARBA" id="ARBA00022695"/>
    </source>
</evidence>
<dbReference type="GO" id="GO:0000309">
    <property type="term" value="F:nicotinamide-nucleotide adenylyltransferase activity"/>
    <property type="evidence" value="ECO:0007669"/>
    <property type="project" value="UniProtKB-EC"/>
</dbReference>
<evidence type="ECO:0000313" key="15">
    <source>
        <dbReference type="Proteomes" id="UP000318571"/>
    </source>
</evidence>
<dbReference type="Gene3D" id="3.40.50.620">
    <property type="entry name" value="HUPs"/>
    <property type="match status" value="1"/>
</dbReference>
<keyword evidence="9 12" id="KW-0520">NAD</keyword>
<sequence length="239" mass="27162">MSAPLKKVFLLGCGCFNPPTIMHLRMFEVAKDYLESLEQRPHRVLGGILSPAHDNYGKKGLIAGSHRGEMARLAVKSSSFVRLSTWELDQEKWTRTRQVLDGYQDLIKQYGASSIPRPHWIAPEYSTEDIKGASIYLLCGDDLVDSFNVPDLWSEEDKQSIVKNYGLVVLSRGEARPQEMVNGSDLLFYNQENLHFVLSNMGTDISSTKIRQALQRKQSVRYMVPDDIVSYIKTNDLYV</sequence>
<keyword evidence="10" id="KW-0496">Mitochondrion</keyword>